<dbReference type="Proteomes" id="UP000245431">
    <property type="component" value="Chromosome PVE_r2"/>
</dbReference>
<evidence type="ECO:0000256" key="1">
    <source>
        <dbReference type="SAM" id="SignalP"/>
    </source>
</evidence>
<accession>A0A1D3K850</accession>
<feature type="chain" id="PRO_5008916557" description="Secreted protein" evidence="1">
    <location>
        <begin position="22"/>
        <end position="107"/>
    </location>
</feature>
<keyword evidence="1" id="KW-0732">Signal</keyword>
<proteinExistence type="predicted"/>
<evidence type="ECO:0000313" key="2">
    <source>
        <dbReference type="EMBL" id="SBW84425.1"/>
    </source>
</evidence>
<sequence length="107" mass="11330">MSEPAVAAALCLLLTCTPTLAQNPARGCVLLNPVQPNVVTAKDLSSKDLCTRDGKAISSVSVGNSQAWEGKLVPPYNRVTMRAKGEPVETNVTLQTPSATYQVHIKP</sequence>
<dbReference type="EMBL" id="LT599584">
    <property type="protein sequence ID" value="SBW84425.1"/>
    <property type="molecule type" value="Genomic_DNA"/>
</dbReference>
<protein>
    <recommendedName>
        <fullName evidence="4">Secreted protein</fullName>
    </recommendedName>
</protein>
<organism evidence="2 3">
    <name type="scientific">Pseudomonas veronii 1YdBTEX2</name>
    <dbReference type="NCBI Taxonomy" id="1295141"/>
    <lineage>
        <taxon>Bacteria</taxon>
        <taxon>Pseudomonadati</taxon>
        <taxon>Pseudomonadota</taxon>
        <taxon>Gammaproteobacteria</taxon>
        <taxon>Pseudomonadales</taxon>
        <taxon>Pseudomonadaceae</taxon>
        <taxon>Pseudomonas</taxon>
    </lineage>
</organism>
<name>A0A1D3K850_PSEVE</name>
<evidence type="ECO:0008006" key="4">
    <source>
        <dbReference type="Google" id="ProtNLM"/>
    </source>
</evidence>
<gene>
    <name evidence="2" type="ORF">PVE_R2G0398</name>
</gene>
<evidence type="ECO:0000313" key="3">
    <source>
        <dbReference type="Proteomes" id="UP000245431"/>
    </source>
</evidence>
<dbReference type="AlphaFoldDB" id="A0A1D3K850"/>
<feature type="signal peptide" evidence="1">
    <location>
        <begin position="1"/>
        <end position="21"/>
    </location>
</feature>
<reference evidence="3" key="1">
    <citation type="submission" date="2016-07" db="EMBL/GenBank/DDBJ databases">
        <authorList>
            <person name="Florea S."/>
            <person name="Webb J.S."/>
            <person name="Jaromczyk J."/>
            <person name="Schardl C.L."/>
        </authorList>
    </citation>
    <scope>NUCLEOTIDE SEQUENCE [LARGE SCALE GENOMIC DNA]</scope>
    <source>
        <strain evidence="3">1YdBTEX2</strain>
    </source>
</reference>